<sequence length="86" mass="9352">MSEELAARLARLPLKGIGFDTPSADAMRSANLPNHRLFLNAGMIILENLTNLEKLINVTFRLFCFPLNIVNGDGSPVRAVALTGND</sequence>
<evidence type="ECO:0008006" key="2">
    <source>
        <dbReference type="Google" id="ProtNLM"/>
    </source>
</evidence>
<accession>A0A7V4WW99</accession>
<dbReference type="Gene3D" id="3.50.30.50">
    <property type="entry name" value="Putative cyclase"/>
    <property type="match status" value="1"/>
</dbReference>
<dbReference type="InterPro" id="IPR037175">
    <property type="entry name" value="KFase_sf"/>
</dbReference>
<dbReference type="PANTHER" id="PTHR31118:SF12">
    <property type="entry name" value="CYCLASE-LIKE PROTEIN 2"/>
    <property type="match status" value="1"/>
</dbReference>
<gene>
    <name evidence="1" type="ORF">ENK44_13430</name>
</gene>
<dbReference type="SUPFAM" id="SSF102198">
    <property type="entry name" value="Putative cyclase"/>
    <property type="match status" value="1"/>
</dbReference>
<proteinExistence type="predicted"/>
<evidence type="ECO:0000313" key="1">
    <source>
        <dbReference type="EMBL" id="HGY56703.1"/>
    </source>
</evidence>
<protein>
    <recommendedName>
        <fullName evidence="2">Cyclase family protein</fullName>
    </recommendedName>
</protein>
<dbReference type="InterPro" id="IPR007325">
    <property type="entry name" value="KFase/CYL"/>
</dbReference>
<dbReference type="PANTHER" id="PTHR31118">
    <property type="entry name" value="CYCLASE-LIKE PROTEIN 2"/>
    <property type="match status" value="1"/>
</dbReference>
<name>A0A7V4WW99_CALAY</name>
<dbReference type="GO" id="GO:0004061">
    <property type="term" value="F:arylformamidase activity"/>
    <property type="evidence" value="ECO:0007669"/>
    <property type="project" value="InterPro"/>
</dbReference>
<dbReference type="AlphaFoldDB" id="A0A7V4WW99"/>
<dbReference type="EMBL" id="DRQG01000125">
    <property type="protein sequence ID" value="HGY56703.1"/>
    <property type="molecule type" value="Genomic_DNA"/>
</dbReference>
<organism evidence="1">
    <name type="scientific">Caldithrix abyssi</name>
    <dbReference type="NCBI Taxonomy" id="187145"/>
    <lineage>
        <taxon>Bacteria</taxon>
        <taxon>Pseudomonadati</taxon>
        <taxon>Calditrichota</taxon>
        <taxon>Calditrichia</taxon>
        <taxon>Calditrichales</taxon>
        <taxon>Calditrichaceae</taxon>
        <taxon>Caldithrix</taxon>
    </lineage>
</organism>
<dbReference type="GO" id="GO:0019441">
    <property type="term" value="P:L-tryptophan catabolic process to kynurenine"/>
    <property type="evidence" value="ECO:0007669"/>
    <property type="project" value="InterPro"/>
</dbReference>
<comment type="caution">
    <text evidence="1">The sequence shown here is derived from an EMBL/GenBank/DDBJ whole genome shotgun (WGS) entry which is preliminary data.</text>
</comment>
<dbReference type="Proteomes" id="UP000885779">
    <property type="component" value="Unassembled WGS sequence"/>
</dbReference>
<reference evidence="1" key="1">
    <citation type="journal article" date="2020" name="mSystems">
        <title>Genome- and Community-Level Interaction Insights into Carbon Utilization and Element Cycling Functions of Hydrothermarchaeota in Hydrothermal Sediment.</title>
        <authorList>
            <person name="Zhou Z."/>
            <person name="Liu Y."/>
            <person name="Xu W."/>
            <person name="Pan J."/>
            <person name="Luo Z.H."/>
            <person name="Li M."/>
        </authorList>
    </citation>
    <scope>NUCLEOTIDE SEQUENCE [LARGE SCALE GENOMIC DNA]</scope>
    <source>
        <strain evidence="1">HyVt-577</strain>
    </source>
</reference>